<dbReference type="AlphaFoldDB" id="A0A0W8F033"/>
<feature type="region of interest" description="Disordered" evidence="1">
    <location>
        <begin position="54"/>
        <end position="100"/>
    </location>
</feature>
<sequence>MVRRDLIRLAPLPEESPAISGDIDRAGCRSWCKRAPWTWLISPGFSLPGRYPASSPLKQGTVREGRARPAGIIERHGAGHPAGRMSGKNHMISSRHKHTK</sequence>
<feature type="compositionally biased region" description="Basic and acidic residues" evidence="1">
    <location>
        <begin position="61"/>
        <end position="77"/>
    </location>
</feature>
<accession>A0A0W8F033</accession>
<organism evidence="2">
    <name type="scientific">hydrocarbon metagenome</name>
    <dbReference type="NCBI Taxonomy" id="938273"/>
    <lineage>
        <taxon>unclassified sequences</taxon>
        <taxon>metagenomes</taxon>
        <taxon>ecological metagenomes</taxon>
    </lineage>
</organism>
<protein>
    <submittedName>
        <fullName evidence="2">Uncharacterized protein</fullName>
    </submittedName>
</protein>
<evidence type="ECO:0000256" key="1">
    <source>
        <dbReference type="SAM" id="MobiDB-lite"/>
    </source>
</evidence>
<gene>
    <name evidence="2" type="ORF">ASZ90_016172</name>
</gene>
<comment type="caution">
    <text evidence="2">The sequence shown here is derived from an EMBL/GenBank/DDBJ whole genome shotgun (WGS) entry which is preliminary data.</text>
</comment>
<proteinExistence type="predicted"/>
<name>A0A0W8F033_9ZZZZ</name>
<reference evidence="2" key="1">
    <citation type="journal article" date="2015" name="Proc. Natl. Acad. Sci. U.S.A.">
        <title>Networks of energetic and metabolic interactions define dynamics in microbial communities.</title>
        <authorList>
            <person name="Embree M."/>
            <person name="Liu J.K."/>
            <person name="Al-Bassam M.M."/>
            <person name="Zengler K."/>
        </authorList>
    </citation>
    <scope>NUCLEOTIDE SEQUENCE</scope>
</reference>
<dbReference type="EMBL" id="LNQE01001690">
    <property type="protein sequence ID" value="KUG14189.1"/>
    <property type="molecule type" value="Genomic_DNA"/>
</dbReference>
<evidence type="ECO:0000313" key="2">
    <source>
        <dbReference type="EMBL" id="KUG14189.1"/>
    </source>
</evidence>